<dbReference type="InterPro" id="IPR026888">
    <property type="entry name" value="AcetylCoA_hyd_C"/>
</dbReference>
<dbReference type="InterPro" id="IPR037171">
    <property type="entry name" value="NagB/RpiA_transferase-like"/>
</dbReference>
<dbReference type="AlphaFoldDB" id="A0A0W1RGG9"/>
<keyword evidence="5" id="KW-1185">Reference proteome</keyword>
<dbReference type="EMBL" id="LOPV01000629">
    <property type="protein sequence ID" value="KTG12222.1"/>
    <property type="molecule type" value="Genomic_DNA"/>
</dbReference>
<dbReference type="Pfam" id="PF13336">
    <property type="entry name" value="AcetylCoA_hyd_C"/>
    <property type="match status" value="1"/>
</dbReference>
<dbReference type="Gene3D" id="3.40.1080.10">
    <property type="entry name" value="Glutaconate Coenzyme A-transferase"/>
    <property type="match status" value="1"/>
</dbReference>
<dbReference type="InterPro" id="IPR003702">
    <property type="entry name" value="ActCoA_hydro_N"/>
</dbReference>
<proteinExistence type="inferred from homology"/>
<comment type="similarity">
    <text evidence="1">Belongs to the acetyl-CoA hydrolase/transferase family.</text>
</comment>
<gene>
    <name evidence="4" type="ORF">AUR66_19765</name>
</gene>
<dbReference type="OrthoDB" id="147145at2157"/>
<dbReference type="Gene3D" id="3.40.1080.20">
    <property type="entry name" value="Acetyl-CoA hydrolase/transferase C-terminal domain"/>
    <property type="match status" value="1"/>
</dbReference>
<comment type="caution">
    <text evidence="4">The sequence shown here is derived from an EMBL/GenBank/DDBJ whole genome shotgun (WGS) entry which is preliminary data.</text>
</comment>
<name>A0A0W1RGG9_9EURY</name>
<dbReference type="Pfam" id="PF02550">
    <property type="entry name" value="AcetylCoA_hydro"/>
    <property type="match status" value="1"/>
</dbReference>
<dbReference type="Proteomes" id="UP000053157">
    <property type="component" value="Unassembled WGS sequence"/>
</dbReference>
<evidence type="ECO:0000259" key="2">
    <source>
        <dbReference type="Pfam" id="PF02550"/>
    </source>
</evidence>
<dbReference type="FunFam" id="3.40.1080.20:FF:000001">
    <property type="entry name" value="Acetyl-CoA hydrolase Ach1"/>
    <property type="match status" value="1"/>
</dbReference>
<reference evidence="4 5" key="1">
    <citation type="submission" date="2015-12" db="EMBL/GenBank/DDBJ databases">
        <title>Haloferax profundi sp. nov. isolated from the Discovery deep brine-seawater interface in the Red Sea.</title>
        <authorList>
            <person name="Zhang G."/>
            <person name="Stingl U."/>
            <person name="Rashid M."/>
        </authorList>
    </citation>
    <scope>NUCLEOTIDE SEQUENCE [LARGE SCALE GENOMIC DNA]</scope>
    <source>
        <strain evidence="4 5">SB29</strain>
    </source>
</reference>
<evidence type="ECO:0000256" key="1">
    <source>
        <dbReference type="ARBA" id="ARBA00009632"/>
    </source>
</evidence>
<feature type="domain" description="Acetyl-CoA hydrolase/transferase N-terminal" evidence="2">
    <location>
        <begin position="30"/>
        <end position="168"/>
    </location>
</feature>
<sequence>MADLNVTERIADDLPLATAAGVADDFPASATVGVSGFGSVGYPKAVPEAIAQSSRDFGLTIASGGSVGKEIDTDLVEAGAVERRFPYQSRSASRAAANSGELAYHDRHISRFSDEVEFGRTADLDVAVVEAVAVGHDWLIPSTSLGHTAAFVDSADRLIVEINESQPLALQQLHDIYRRNAPPHREPLPLRSPGGRIGSSEISFDSGKLEAVVRTNRRDTPYVFRDPSDTDRKIASNLADFLATEVEHNPVLSEVINLQFGVGSLGNALMGAIANTDFGSREVNYFGEVIQDGLLDMLDEGKLNVASATSLAFSEEGQERFFENIDQYLEDVVLRPASISNNPTLADRFGIVAVNSALEIDIYGHVNSTHVNGSKAINGIGGSGDFNRNAAVPIVALPSTAKGGDLSRVVPMVPHVDHTEHDISVVVTEQGVADLRGKSPRERAKLLIQNCAHPSFRDDLTEYFEDARAEGGHIPHDLDQVFDWQN</sequence>
<dbReference type="SUPFAM" id="SSF100950">
    <property type="entry name" value="NagB/RpiA/CoA transferase-like"/>
    <property type="match status" value="2"/>
</dbReference>
<dbReference type="InterPro" id="IPR046433">
    <property type="entry name" value="ActCoA_hydro"/>
</dbReference>
<evidence type="ECO:0000313" key="5">
    <source>
        <dbReference type="Proteomes" id="UP000053157"/>
    </source>
</evidence>
<evidence type="ECO:0000259" key="3">
    <source>
        <dbReference type="Pfam" id="PF13336"/>
    </source>
</evidence>
<feature type="domain" description="Acetyl-CoA hydrolase/transferase C-terminal" evidence="3">
    <location>
        <begin position="317"/>
        <end position="463"/>
    </location>
</feature>
<organism evidence="4 5">
    <name type="scientific">Haloferax profundi</name>
    <dbReference type="NCBI Taxonomy" id="1544718"/>
    <lineage>
        <taxon>Archaea</taxon>
        <taxon>Methanobacteriati</taxon>
        <taxon>Methanobacteriota</taxon>
        <taxon>Stenosarchaea group</taxon>
        <taxon>Halobacteria</taxon>
        <taxon>Halobacteriales</taxon>
        <taxon>Haloferacaceae</taxon>
        <taxon>Haloferax</taxon>
    </lineage>
</organism>
<evidence type="ECO:0000313" key="4">
    <source>
        <dbReference type="EMBL" id="KTG12222.1"/>
    </source>
</evidence>
<dbReference type="GO" id="GO:0008775">
    <property type="term" value="F:acetate CoA-transferase activity"/>
    <property type="evidence" value="ECO:0007669"/>
    <property type="project" value="InterPro"/>
</dbReference>
<accession>A0A0W1RGG9</accession>
<protein>
    <submittedName>
        <fullName evidence="4">Acetyl-CoA hydrolase</fullName>
    </submittedName>
</protein>
<dbReference type="GO" id="GO:0006083">
    <property type="term" value="P:acetate metabolic process"/>
    <property type="evidence" value="ECO:0007669"/>
    <property type="project" value="InterPro"/>
</dbReference>
<dbReference type="InterPro" id="IPR038460">
    <property type="entry name" value="AcetylCoA_hyd_C_sf"/>
</dbReference>
<dbReference type="PANTHER" id="PTHR43609">
    <property type="entry name" value="ACETYL-COA HYDROLASE"/>
    <property type="match status" value="1"/>
</dbReference>
<dbReference type="PANTHER" id="PTHR43609:SF1">
    <property type="entry name" value="ACETYL-COA HYDROLASE"/>
    <property type="match status" value="1"/>
</dbReference>
<keyword evidence="4" id="KW-0378">Hydrolase</keyword>
<dbReference type="RefSeq" id="WP_058573535.1">
    <property type="nucleotide sequence ID" value="NZ_LOPV01000629.1"/>
</dbReference>
<dbReference type="GO" id="GO:0003986">
    <property type="term" value="F:acetyl-CoA hydrolase activity"/>
    <property type="evidence" value="ECO:0007669"/>
    <property type="project" value="TreeGrafter"/>
</dbReference>